<evidence type="ECO:0000313" key="2">
    <source>
        <dbReference type="EMBL" id="EDX71536.1"/>
    </source>
</evidence>
<gene>
    <name evidence="2" type="ORF">MC7420_102</name>
    <name evidence="1" type="ORF">MC7420_3</name>
</gene>
<organism evidence="2 3">
    <name type="scientific">Coleofasciculus chthonoplastes PCC 7420</name>
    <dbReference type="NCBI Taxonomy" id="118168"/>
    <lineage>
        <taxon>Bacteria</taxon>
        <taxon>Bacillati</taxon>
        <taxon>Cyanobacteriota</taxon>
        <taxon>Cyanophyceae</taxon>
        <taxon>Coleofasciculales</taxon>
        <taxon>Coleofasciculaceae</taxon>
        <taxon>Coleofasciculus</taxon>
    </lineage>
</organism>
<reference evidence="2 3" key="1">
    <citation type="submission" date="2008-07" db="EMBL/GenBank/DDBJ databases">
        <authorList>
            <person name="Tandeau de Marsac N."/>
            <person name="Ferriera S."/>
            <person name="Johnson J."/>
            <person name="Kravitz S."/>
            <person name="Beeson K."/>
            <person name="Sutton G."/>
            <person name="Rogers Y.-H."/>
            <person name="Friedman R."/>
            <person name="Frazier M."/>
            <person name="Venter J.C."/>
        </authorList>
    </citation>
    <scope>NUCLEOTIDE SEQUENCE [LARGE SCALE GENOMIC DNA]</scope>
    <source>
        <strain evidence="2 3">PCC 7420</strain>
    </source>
</reference>
<dbReference type="EMBL" id="DS989872">
    <property type="protein sequence ID" value="EDX71437.1"/>
    <property type="molecule type" value="Genomic_DNA"/>
</dbReference>
<evidence type="ECO:0000313" key="1">
    <source>
        <dbReference type="EMBL" id="EDX71437.1"/>
    </source>
</evidence>
<protein>
    <submittedName>
        <fullName evidence="2">Uncharacterized protein</fullName>
    </submittedName>
</protein>
<dbReference type="STRING" id="118168.MC7420_102"/>
<sequence length="41" mass="4797">MVVGFNWQFMIIAIADRIRGRTSMRPYVGLGEWWLDLIGNL</sequence>
<keyword evidence="3" id="KW-1185">Reference proteome</keyword>
<dbReference type="Proteomes" id="UP000003835">
    <property type="component" value="Unassembled WGS sequence"/>
</dbReference>
<evidence type="ECO:0000313" key="3">
    <source>
        <dbReference type="Proteomes" id="UP000003835"/>
    </source>
</evidence>
<dbReference type="AlphaFoldDB" id="B4W2Y8"/>
<name>B4W2Y8_9CYAN</name>
<dbReference type="RefSeq" id="WP_006105603.1">
    <property type="nucleotide sequence ID" value="NZ_DS989872.1"/>
</dbReference>
<proteinExistence type="predicted"/>
<dbReference type="HOGENOM" id="CLU_3268496_0_0_3"/>
<accession>B4W2Y8</accession>
<dbReference type="EMBL" id="DS989872">
    <property type="protein sequence ID" value="EDX71536.1"/>
    <property type="molecule type" value="Genomic_DNA"/>
</dbReference>